<dbReference type="EMBL" id="CM046393">
    <property type="protein sequence ID" value="KAI8552594.1"/>
    <property type="molecule type" value="Genomic_DNA"/>
</dbReference>
<dbReference type="Proteomes" id="UP001062846">
    <property type="component" value="Chromosome 6"/>
</dbReference>
<organism evidence="1 2">
    <name type="scientific">Rhododendron molle</name>
    <name type="common">Chinese azalea</name>
    <name type="synonym">Azalea mollis</name>
    <dbReference type="NCBI Taxonomy" id="49168"/>
    <lineage>
        <taxon>Eukaryota</taxon>
        <taxon>Viridiplantae</taxon>
        <taxon>Streptophyta</taxon>
        <taxon>Embryophyta</taxon>
        <taxon>Tracheophyta</taxon>
        <taxon>Spermatophyta</taxon>
        <taxon>Magnoliopsida</taxon>
        <taxon>eudicotyledons</taxon>
        <taxon>Gunneridae</taxon>
        <taxon>Pentapetalae</taxon>
        <taxon>asterids</taxon>
        <taxon>Ericales</taxon>
        <taxon>Ericaceae</taxon>
        <taxon>Ericoideae</taxon>
        <taxon>Rhodoreae</taxon>
        <taxon>Rhododendron</taxon>
    </lineage>
</organism>
<sequence length="191" mass="22047">MVMRSAALLLEVFERAGHAIEKIVQYLSRSPCVCVLIPHILNDYLILYFIKLSSAFPFRREVKNWRNMLFSGLRKQDLNSRMGTLILALWTGLSMQLFYIFFSGRVLLFMHVFDKAYLFEQGGVDPWTSSTMKSDYINHIPKSFSSSHYSASLDVQAKKQTEPIEQNVPQCLSKAKLARFARLLRKGMRIA</sequence>
<proteinExistence type="predicted"/>
<evidence type="ECO:0000313" key="2">
    <source>
        <dbReference type="Proteomes" id="UP001062846"/>
    </source>
</evidence>
<protein>
    <submittedName>
        <fullName evidence="1">Uncharacterized protein</fullName>
    </submittedName>
</protein>
<reference evidence="1" key="1">
    <citation type="submission" date="2022-02" db="EMBL/GenBank/DDBJ databases">
        <title>Plant Genome Project.</title>
        <authorList>
            <person name="Zhang R.-G."/>
        </authorList>
    </citation>
    <scope>NUCLEOTIDE SEQUENCE</scope>
    <source>
        <strain evidence="1">AT1</strain>
    </source>
</reference>
<keyword evidence="2" id="KW-1185">Reference proteome</keyword>
<accession>A0ACC0NIH3</accession>
<evidence type="ECO:0000313" key="1">
    <source>
        <dbReference type="EMBL" id="KAI8552594.1"/>
    </source>
</evidence>
<comment type="caution">
    <text evidence="1">The sequence shown here is derived from an EMBL/GenBank/DDBJ whole genome shotgun (WGS) entry which is preliminary data.</text>
</comment>
<gene>
    <name evidence="1" type="ORF">RHMOL_Rhmol06G0278800</name>
</gene>
<name>A0ACC0NIH3_RHOML</name>